<gene>
    <name evidence="1" type="ORF">M7I_1498</name>
</gene>
<keyword evidence="2" id="KW-1185">Reference proteome</keyword>
<dbReference type="HOGENOM" id="CLU_2671290_0_0_1"/>
<accession>H0EG88</accession>
<comment type="caution">
    <text evidence="1">The sequence shown here is derived from an EMBL/GenBank/DDBJ whole genome shotgun (WGS) entry which is preliminary data.</text>
</comment>
<proteinExistence type="predicted"/>
<sequence length="75" mass="8432">MLMRLPLPTYVQYVVSESEILIAAFFRDRMVGKKEPSIIIGGFGTTRNTIGNRTTRWQIGSTGVFWYKSTTTPSG</sequence>
<evidence type="ECO:0000313" key="1">
    <source>
        <dbReference type="EMBL" id="EHL02423.1"/>
    </source>
</evidence>
<name>H0EG88_GLAL7</name>
<dbReference type="EMBL" id="AGUE01000023">
    <property type="protein sequence ID" value="EHL02423.1"/>
    <property type="molecule type" value="Genomic_DNA"/>
</dbReference>
<organism evidence="1 2">
    <name type="scientific">Glarea lozoyensis (strain ATCC 74030 / MF5533)</name>
    <dbReference type="NCBI Taxonomy" id="1104152"/>
    <lineage>
        <taxon>Eukaryota</taxon>
        <taxon>Fungi</taxon>
        <taxon>Dikarya</taxon>
        <taxon>Ascomycota</taxon>
        <taxon>Pezizomycotina</taxon>
        <taxon>Leotiomycetes</taxon>
        <taxon>Helotiales</taxon>
        <taxon>Helotiaceae</taxon>
        <taxon>Glarea</taxon>
    </lineage>
</organism>
<evidence type="ECO:0000313" key="2">
    <source>
        <dbReference type="Proteomes" id="UP000005446"/>
    </source>
</evidence>
<protein>
    <submittedName>
        <fullName evidence="1">Uncharacterized protein</fullName>
    </submittedName>
</protein>
<dbReference type="InParanoid" id="H0EG88"/>
<dbReference type="AlphaFoldDB" id="H0EG88"/>
<reference evidence="1 2" key="1">
    <citation type="journal article" date="2012" name="Eukaryot. Cell">
        <title>Genome sequence of the fungus Glarea lozoyensis: the first genome sequence of a species from the Helotiaceae family.</title>
        <authorList>
            <person name="Youssar L."/>
            <person name="Gruening B.A."/>
            <person name="Erxleben A."/>
            <person name="Guenther S."/>
            <person name="Huettel W."/>
        </authorList>
    </citation>
    <scope>NUCLEOTIDE SEQUENCE [LARGE SCALE GENOMIC DNA]</scope>
    <source>
        <strain evidence="2">ATCC 74030 / MF5533</strain>
    </source>
</reference>
<dbReference type="Proteomes" id="UP000005446">
    <property type="component" value="Unassembled WGS sequence"/>
</dbReference>